<evidence type="ECO:0000313" key="2">
    <source>
        <dbReference type="Proteomes" id="UP000001194"/>
    </source>
</evidence>
<accession>B0DNJ8</accession>
<proteinExistence type="predicted"/>
<reference evidence="1 2" key="1">
    <citation type="journal article" date="2008" name="Nature">
        <title>The genome of Laccaria bicolor provides insights into mycorrhizal symbiosis.</title>
        <authorList>
            <person name="Martin F."/>
            <person name="Aerts A."/>
            <person name="Ahren D."/>
            <person name="Brun A."/>
            <person name="Danchin E.G.J."/>
            <person name="Duchaussoy F."/>
            <person name="Gibon J."/>
            <person name="Kohler A."/>
            <person name="Lindquist E."/>
            <person name="Pereda V."/>
            <person name="Salamov A."/>
            <person name="Shapiro H.J."/>
            <person name="Wuyts J."/>
            <person name="Blaudez D."/>
            <person name="Buee M."/>
            <person name="Brokstein P."/>
            <person name="Canbaeck B."/>
            <person name="Cohen D."/>
            <person name="Courty P.E."/>
            <person name="Coutinho P.M."/>
            <person name="Delaruelle C."/>
            <person name="Detter J.C."/>
            <person name="Deveau A."/>
            <person name="DiFazio S."/>
            <person name="Duplessis S."/>
            <person name="Fraissinet-Tachet L."/>
            <person name="Lucic E."/>
            <person name="Frey-Klett P."/>
            <person name="Fourrey C."/>
            <person name="Feussner I."/>
            <person name="Gay G."/>
            <person name="Grimwood J."/>
            <person name="Hoegger P.J."/>
            <person name="Jain P."/>
            <person name="Kilaru S."/>
            <person name="Labbe J."/>
            <person name="Lin Y.C."/>
            <person name="Legue V."/>
            <person name="Le Tacon F."/>
            <person name="Marmeisse R."/>
            <person name="Melayah D."/>
            <person name="Montanini B."/>
            <person name="Muratet M."/>
            <person name="Nehls U."/>
            <person name="Niculita-Hirzel H."/>
            <person name="Oudot-Le Secq M.P."/>
            <person name="Peter M."/>
            <person name="Quesneville H."/>
            <person name="Rajashekar B."/>
            <person name="Reich M."/>
            <person name="Rouhier N."/>
            <person name="Schmutz J."/>
            <person name="Yin T."/>
            <person name="Chalot M."/>
            <person name="Henrissat B."/>
            <person name="Kuees U."/>
            <person name="Lucas S."/>
            <person name="Van de Peer Y."/>
            <person name="Podila G.K."/>
            <person name="Polle A."/>
            <person name="Pukkila P.J."/>
            <person name="Richardson P.M."/>
            <person name="Rouze P."/>
            <person name="Sanders I.R."/>
            <person name="Stajich J.E."/>
            <person name="Tunlid A."/>
            <person name="Tuskan G."/>
            <person name="Grigoriev I.V."/>
        </authorList>
    </citation>
    <scope>NUCLEOTIDE SEQUENCE [LARGE SCALE GENOMIC DNA]</scope>
    <source>
        <strain evidence="2">S238N-H82 / ATCC MYA-4686</strain>
    </source>
</reference>
<dbReference type="Gene3D" id="3.40.1010.10">
    <property type="entry name" value="Cobalt-precorrin-4 Transmethylase, Domain 1"/>
    <property type="match status" value="1"/>
</dbReference>
<dbReference type="KEGG" id="lbc:LACBIDRAFT_306686"/>
<evidence type="ECO:0000313" key="1">
    <source>
        <dbReference type="EMBL" id="EDR03954.1"/>
    </source>
</evidence>
<dbReference type="GeneID" id="6081041"/>
<dbReference type="SUPFAM" id="SSF53790">
    <property type="entry name" value="Tetrapyrrole methylase"/>
    <property type="match status" value="1"/>
</dbReference>
<dbReference type="STRING" id="486041.B0DNJ8"/>
<dbReference type="EMBL" id="DS547121">
    <property type="protein sequence ID" value="EDR03954.1"/>
    <property type="molecule type" value="Genomic_DNA"/>
</dbReference>
<dbReference type="InterPro" id="IPR035996">
    <property type="entry name" value="4pyrrol_Methylase_sf"/>
</dbReference>
<dbReference type="InterPro" id="IPR050161">
    <property type="entry name" value="Siro_Cobalamin_biosynth"/>
</dbReference>
<dbReference type="GO" id="GO:0004851">
    <property type="term" value="F:uroporphyrin-III C-methyltransferase activity"/>
    <property type="evidence" value="ECO:0007669"/>
    <property type="project" value="TreeGrafter"/>
</dbReference>
<dbReference type="Proteomes" id="UP000001194">
    <property type="component" value="Unassembled WGS sequence"/>
</dbReference>
<dbReference type="RefSeq" id="XP_001885522.1">
    <property type="nucleotide sequence ID" value="XM_001885487.1"/>
</dbReference>
<organism evidence="2">
    <name type="scientific">Laccaria bicolor (strain S238N-H82 / ATCC MYA-4686)</name>
    <name type="common">Bicoloured deceiver</name>
    <name type="synonym">Laccaria laccata var. bicolor</name>
    <dbReference type="NCBI Taxonomy" id="486041"/>
    <lineage>
        <taxon>Eukaryota</taxon>
        <taxon>Fungi</taxon>
        <taxon>Dikarya</taxon>
        <taxon>Basidiomycota</taxon>
        <taxon>Agaricomycotina</taxon>
        <taxon>Agaricomycetes</taxon>
        <taxon>Agaricomycetidae</taxon>
        <taxon>Agaricales</taxon>
        <taxon>Agaricineae</taxon>
        <taxon>Hydnangiaceae</taxon>
        <taxon>Laccaria</taxon>
    </lineage>
</organism>
<sequence>MDDTDASAEDSVAQLSEYWPLSKLSTLSNEAMNTPSSPLLTHHSLTIQADVVLAHKLVPQGVLDLILSKTELIIAKKFLGNADESLEEMVHFAVEGARKGFSQQADLSIYDHSSEETLFFRTQGFEPFLISCISSALARPTFVGIPLTHGSVGAGYRCRSMRWLF</sequence>
<dbReference type="HOGENOM" id="CLU_1611055_0_0_1"/>
<dbReference type="PANTHER" id="PTHR45790">
    <property type="entry name" value="SIROHEME SYNTHASE-RELATED"/>
    <property type="match status" value="1"/>
</dbReference>
<dbReference type="PANTHER" id="PTHR45790:SF6">
    <property type="entry name" value="UROPORPHYRINOGEN-III C-METHYLTRANSFERASE"/>
    <property type="match status" value="1"/>
</dbReference>
<dbReference type="GO" id="GO:0019354">
    <property type="term" value="P:siroheme biosynthetic process"/>
    <property type="evidence" value="ECO:0007669"/>
    <property type="project" value="TreeGrafter"/>
</dbReference>
<dbReference type="AlphaFoldDB" id="B0DNJ8"/>
<dbReference type="OrthoDB" id="508204at2759"/>
<protein>
    <submittedName>
        <fullName evidence="1">Predicted protein</fullName>
    </submittedName>
</protein>
<name>B0DNJ8_LACBS</name>
<gene>
    <name evidence="1" type="ORF">LACBIDRAFT_306686</name>
</gene>
<dbReference type="InParanoid" id="B0DNJ8"/>
<keyword evidence="2" id="KW-1185">Reference proteome</keyword>
<dbReference type="InterPro" id="IPR014777">
    <property type="entry name" value="4pyrrole_Mease_sub1"/>
</dbReference>